<proteinExistence type="inferred from homology"/>
<reference evidence="7" key="1">
    <citation type="submission" date="2021-03" db="EMBL/GenBank/DDBJ databases">
        <title>Antimicrobial resistance genes in bacteria isolated from Japanese honey, and their potential for conferring macrolide and lincosamide resistance in the American foulbrood pathogen Paenibacillus larvae.</title>
        <authorList>
            <person name="Okamoto M."/>
            <person name="Kumagai M."/>
            <person name="Kanamori H."/>
            <person name="Takamatsu D."/>
        </authorList>
    </citation>
    <scope>NUCLEOTIDE SEQUENCE</scope>
    <source>
        <strain evidence="7">J43TS3</strain>
    </source>
</reference>
<name>A0A919XC58_9BACI</name>
<comment type="similarity">
    <text evidence="1">Belongs to the sigma-70 factor family. ECF subfamily.</text>
</comment>
<evidence type="ECO:0000259" key="5">
    <source>
        <dbReference type="Pfam" id="PF04542"/>
    </source>
</evidence>
<dbReference type="PANTHER" id="PTHR43133:SF60">
    <property type="entry name" value="RNA POLYMERASE SIGMA FACTOR SIGV"/>
    <property type="match status" value="1"/>
</dbReference>
<dbReference type="Proteomes" id="UP000676917">
    <property type="component" value="Unassembled WGS sequence"/>
</dbReference>
<dbReference type="GO" id="GO:0006352">
    <property type="term" value="P:DNA-templated transcription initiation"/>
    <property type="evidence" value="ECO:0007669"/>
    <property type="project" value="InterPro"/>
</dbReference>
<dbReference type="Gene3D" id="1.10.1740.10">
    <property type="match status" value="1"/>
</dbReference>
<evidence type="ECO:0000259" key="6">
    <source>
        <dbReference type="Pfam" id="PF08281"/>
    </source>
</evidence>
<protein>
    <submittedName>
        <fullName evidence="7">RNA polymerase subunit sigma</fullName>
    </submittedName>
</protein>
<dbReference type="SUPFAM" id="SSF88946">
    <property type="entry name" value="Sigma2 domain of RNA polymerase sigma factors"/>
    <property type="match status" value="1"/>
</dbReference>
<feature type="domain" description="RNA polymerase sigma-70 region 2" evidence="5">
    <location>
        <begin position="23"/>
        <end position="87"/>
    </location>
</feature>
<evidence type="ECO:0000256" key="2">
    <source>
        <dbReference type="ARBA" id="ARBA00023015"/>
    </source>
</evidence>
<dbReference type="NCBIfam" id="TIGR02937">
    <property type="entry name" value="sigma70-ECF"/>
    <property type="match status" value="1"/>
</dbReference>
<keyword evidence="8" id="KW-1185">Reference proteome</keyword>
<evidence type="ECO:0000256" key="4">
    <source>
        <dbReference type="ARBA" id="ARBA00023163"/>
    </source>
</evidence>
<evidence type="ECO:0000256" key="3">
    <source>
        <dbReference type="ARBA" id="ARBA00023082"/>
    </source>
</evidence>
<dbReference type="InterPro" id="IPR036388">
    <property type="entry name" value="WH-like_DNA-bd_sf"/>
</dbReference>
<gene>
    <name evidence="7" type="ORF">J43TS3_29160</name>
</gene>
<dbReference type="InterPro" id="IPR014284">
    <property type="entry name" value="RNA_pol_sigma-70_dom"/>
</dbReference>
<dbReference type="InterPro" id="IPR007627">
    <property type="entry name" value="RNA_pol_sigma70_r2"/>
</dbReference>
<dbReference type="GO" id="GO:0003677">
    <property type="term" value="F:DNA binding"/>
    <property type="evidence" value="ECO:0007669"/>
    <property type="project" value="InterPro"/>
</dbReference>
<evidence type="ECO:0000313" key="7">
    <source>
        <dbReference type="EMBL" id="GIO28305.1"/>
    </source>
</evidence>
<dbReference type="EMBL" id="BORP01000006">
    <property type="protein sequence ID" value="GIO28305.1"/>
    <property type="molecule type" value="Genomic_DNA"/>
</dbReference>
<keyword evidence="2" id="KW-0805">Transcription regulation</keyword>
<feature type="domain" description="RNA polymerase sigma factor 70 region 4 type 2" evidence="6">
    <location>
        <begin position="124"/>
        <end position="172"/>
    </location>
</feature>
<evidence type="ECO:0000313" key="8">
    <source>
        <dbReference type="Proteomes" id="UP000676917"/>
    </source>
</evidence>
<accession>A0A919XC58</accession>
<dbReference type="InterPro" id="IPR013324">
    <property type="entry name" value="RNA_pol_sigma_r3/r4-like"/>
</dbReference>
<comment type="caution">
    <text evidence="7">The sequence shown here is derived from an EMBL/GenBank/DDBJ whole genome shotgun (WGS) entry which is preliminary data.</text>
</comment>
<dbReference type="PANTHER" id="PTHR43133">
    <property type="entry name" value="RNA POLYMERASE ECF-TYPE SIGMA FACTO"/>
    <property type="match status" value="1"/>
</dbReference>
<dbReference type="InterPro" id="IPR013325">
    <property type="entry name" value="RNA_pol_sigma_r2"/>
</dbReference>
<evidence type="ECO:0000256" key="1">
    <source>
        <dbReference type="ARBA" id="ARBA00010641"/>
    </source>
</evidence>
<dbReference type="InterPro" id="IPR039425">
    <property type="entry name" value="RNA_pol_sigma-70-like"/>
</dbReference>
<keyword evidence="3" id="KW-0731">Sigma factor</keyword>
<dbReference type="Gene3D" id="1.10.10.10">
    <property type="entry name" value="Winged helix-like DNA-binding domain superfamily/Winged helix DNA-binding domain"/>
    <property type="match status" value="1"/>
</dbReference>
<organism evidence="7 8">
    <name type="scientific">Ornithinibacillus bavariensis</name>
    <dbReference type="NCBI Taxonomy" id="545502"/>
    <lineage>
        <taxon>Bacteria</taxon>
        <taxon>Bacillati</taxon>
        <taxon>Bacillota</taxon>
        <taxon>Bacilli</taxon>
        <taxon>Bacillales</taxon>
        <taxon>Bacillaceae</taxon>
        <taxon>Ornithinibacillus</taxon>
    </lineage>
</organism>
<dbReference type="Pfam" id="PF08281">
    <property type="entry name" value="Sigma70_r4_2"/>
    <property type="match status" value="1"/>
</dbReference>
<keyword evidence="4" id="KW-0804">Transcription</keyword>
<dbReference type="SUPFAM" id="SSF88659">
    <property type="entry name" value="Sigma3 and sigma4 domains of RNA polymerase sigma factors"/>
    <property type="match status" value="1"/>
</dbReference>
<sequence>MFEELNKNGEANELSKEQRLELLMNQFGRDVVRLAFTYTKEKQLAEDIAQEVFIRCYQNLDVFRHESSYKTWVFRITINLCRDYFRSWNYKHITISDIFNKLSFTNRTPETEYMNLEKNRVIGEKVLALPLKYREVIILYYYEEMSYNQISKLLNMSQQTIKSRLHRARLKLQKSLEKGELDESYI</sequence>
<dbReference type="GO" id="GO:0016987">
    <property type="term" value="F:sigma factor activity"/>
    <property type="evidence" value="ECO:0007669"/>
    <property type="project" value="UniProtKB-KW"/>
</dbReference>
<dbReference type="CDD" id="cd06171">
    <property type="entry name" value="Sigma70_r4"/>
    <property type="match status" value="1"/>
</dbReference>
<dbReference type="InterPro" id="IPR013249">
    <property type="entry name" value="RNA_pol_sigma70_r4_t2"/>
</dbReference>
<dbReference type="AlphaFoldDB" id="A0A919XC58"/>
<dbReference type="Pfam" id="PF04542">
    <property type="entry name" value="Sigma70_r2"/>
    <property type="match status" value="1"/>
</dbReference>